<reference evidence="1" key="1">
    <citation type="submission" date="2014-09" db="EMBL/GenBank/DDBJ databases">
        <authorList>
            <person name="Magalhaes I.L.F."/>
            <person name="Oliveira U."/>
            <person name="Santos F.R."/>
            <person name="Vidigal T.H.D.A."/>
            <person name="Brescovit A.D."/>
            <person name="Santos A.J."/>
        </authorList>
    </citation>
    <scope>NUCLEOTIDE SEQUENCE</scope>
    <source>
        <tissue evidence="1">Shoot tissue taken approximately 20 cm above the soil surface</tissue>
    </source>
</reference>
<accession>A0A0A9FLJ1</accession>
<name>A0A0A9FLJ1_ARUDO</name>
<organism evidence="1">
    <name type="scientific">Arundo donax</name>
    <name type="common">Giant reed</name>
    <name type="synonym">Donax arundinaceus</name>
    <dbReference type="NCBI Taxonomy" id="35708"/>
    <lineage>
        <taxon>Eukaryota</taxon>
        <taxon>Viridiplantae</taxon>
        <taxon>Streptophyta</taxon>
        <taxon>Embryophyta</taxon>
        <taxon>Tracheophyta</taxon>
        <taxon>Spermatophyta</taxon>
        <taxon>Magnoliopsida</taxon>
        <taxon>Liliopsida</taxon>
        <taxon>Poales</taxon>
        <taxon>Poaceae</taxon>
        <taxon>PACMAD clade</taxon>
        <taxon>Arundinoideae</taxon>
        <taxon>Arundineae</taxon>
        <taxon>Arundo</taxon>
    </lineage>
</organism>
<dbReference type="EMBL" id="GBRH01188768">
    <property type="protein sequence ID" value="JAE09128.1"/>
    <property type="molecule type" value="Transcribed_RNA"/>
</dbReference>
<protein>
    <submittedName>
        <fullName evidence="1">Uncharacterized protein</fullName>
    </submittedName>
</protein>
<sequence>MTRTRGCGGSLLTGCWR</sequence>
<dbReference type="AlphaFoldDB" id="A0A0A9FLJ1"/>
<reference evidence="1" key="2">
    <citation type="journal article" date="2015" name="Data Brief">
        <title>Shoot transcriptome of the giant reed, Arundo donax.</title>
        <authorList>
            <person name="Barrero R.A."/>
            <person name="Guerrero F.D."/>
            <person name="Moolhuijzen P."/>
            <person name="Goolsby J.A."/>
            <person name="Tidwell J."/>
            <person name="Bellgard S.E."/>
            <person name="Bellgard M.I."/>
        </authorList>
    </citation>
    <scope>NUCLEOTIDE SEQUENCE</scope>
    <source>
        <tissue evidence="1">Shoot tissue taken approximately 20 cm above the soil surface</tissue>
    </source>
</reference>
<evidence type="ECO:0000313" key="1">
    <source>
        <dbReference type="EMBL" id="JAE09128.1"/>
    </source>
</evidence>
<proteinExistence type="predicted"/>